<keyword evidence="3" id="KW-1185">Reference proteome</keyword>
<name>A0A6G9QMB2_9GAMM</name>
<accession>A0A6G9QMB2</accession>
<evidence type="ECO:0000313" key="2">
    <source>
        <dbReference type="EMBL" id="QIR15724.1"/>
    </source>
</evidence>
<dbReference type="KEGG" id="saes:HBH39_15555"/>
<organism evidence="2 3">
    <name type="scientific">Shewanella aestuarii</name>
    <dbReference type="NCBI Taxonomy" id="1028752"/>
    <lineage>
        <taxon>Bacteria</taxon>
        <taxon>Pseudomonadati</taxon>
        <taxon>Pseudomonadota</taxon>
        <taxon>Gammaproteobacteria</taxon>
        <taxon>Alteromonadales</taxon>
        <taxon>Shewanellaceae</taxon>
        <taxon>Shewanella</taxon>
    </lineage>
</organism>
<evidence type="ECO:0000256" key="1">
    <source>
        <dbReference type="SAM" id="MobiDB-lite"/>
    </source>
</evidence>
<dbReference type="Proteomes" id="UP000502608">
    <property type="component" value="Chromosome"/>
</dbReference>
<proteinExistence type="predicted"/>
<dbReference type="RefSeq" id="WP_167679580.1">
    <property type="nucleotide sequence ID" value="NZ_CP050313.1"/>
</dbReference>
<evidence type="ECO:0000313" key="3">
    <source>
        <dbReference type="Proteomes" id="UP000502608"/>
    </source>
</evidence>
<dbReference type="NCBIfam" id="NF046101">
    <property type="entry name" value="PA3496_fam"/>
    <property type="match status" value="1"/>
</dbReference>
<feature type="region of interest" description="Disordered" evidence="1">
    <location>
        <begin position="1"/>
        <end position="30"/>
    </location>
</feature>
<reference evidence="2 3" key="1">
    <citation type="submission" date="2020-03" db="EMBL/GenBank/DDBJ databases">
        <title>Complete genome sequence of Shewanella sp.</title>
        <authorList>
            <person name="Kim Y.-S."/>
            <person name="Kim S.-J."/>
            <person name="Jung H.-K."/>
            <person name="Kim K.-H."/>
        </authorList>
    </citation>
    <scope>NUCLEOTIDE SEQUENCE [LARGE SCALE GENOMIC DNA]</scope>
    <source>
        <strain evidence="2 3">PN3F2</strain>
    </source>
</reference>
<gene>
    <name evidence="2" type="ORF">HBH39_15555</name>
</gene>
<dbReference type="InterPro" id="IPR058059">
    <property type="entry name" value="PA3496-like"/>
</dbReference>
<dbReference type="EMBL" id="CP050313">
    <property type="protein sequence ID" value="QIR15724.1"/>
    <property type="molecule type" value="Genomic_DNA"/>
</dbReference>
<protein>
    <submittedName>
        <fullName evidence="2">Uncharacterized protein</fullName>
    </submittedName>
</protein>
<dbReference type="AlphaFoldDB" id="A0A6G9QMB2"/>
<sequence>MANLSERVPDDTEIEAMTSPRNPKSAENLRHKREVKRRLEDYLEQAQLRKAIGDDDFF</sequence>